<evidence type="ECO:0000313" key="3">
    <source>
        <dbReference type="EMBL" id="MBI1492486.1"/>
    </source>
</evidence>
<dbReference type="AlphaFoldDB" id="A0A8J7INZ3"/>
<name>A0A8J7INZ3_9RHOB</name>
<feature type="transmembrane region" description="Helical" evidence="1">
    <location>
        <begin position="104"/>
        <end position="125"/>
    </location>
</feature>
<feature type="transmembrane region" description="Helical" evidence="1">
    <location>
        <begin position="12"/>
        <end position="32"/>
    </location>
</feature>
<keyword evidence="1" id="KW-1133">Transmembrane helix</keyword>
<accession>A0A8J7INZ3</accession>
<gene>
    <name evidence="3" type="ORF">H1D41_02420</name>
</gene>
<dbReference type="Pfam" id="PF05425">
    <property type="entry name" value="CopD"/>
    <property type="match status" value="1"/>
</dbReference>
<keyword evidence="1" id="KW-0472">Membrane</keyword>
<sequence>MMDSLPIIARLMILLSATLTAGGGLATVIFGLPALKKVQRFGALLGMVSCAFYFSSQAALLTGRWDGVFGPGIAHLLWQLGGGATLLFVLFAFSLFLFHHENRLLLLGKSCLLLLGIAWLSHLTLLQKPFLFLHLLLALIWAGVILPFLKPMTPVTLAQRAQRFGRVAVVILPVLFVAGGTLVWIRTDGNLQALWGNWGLAMTGKLAFVMLAGAIGLRNKLKIVPEISDAYDAPVRTFRSAMVVDALIFLTILGFSAWLSNNTPL</sequence>
<dbReference type="GO" id="GO:0016020">
    <property type="term" value="C:membrane"/>
    <property type="evidence" value="ECO:0007669"/>
    <property type="project" value="InterPro"/>
</dbReference>
<dbReference type="InterPro" id="IPR008457">
    <property type="entry name" value="Cu-R_CopD_dom"/>
</dbReference>
<comment type="caution">
    <text evidence="3">The sequence shown here is derived from an EMBL/GenBank/DDBJ whole genome shotgun (WGS) entry which is preliminary data.</text>
</comment>
<evidence type="ECO:0000313" key="4">
    <source>
        <dbReference type="Proteomes" id="UP000640583"/>
    </source>
</evidence>
<feature type="transmembrane region" description="Helical" evidence="1">
    <location>
        <begin position="238"/>
        <end position="259"/>
    </location>
</feature>
<feature type="transmembrane region" description="Helical" evidence="1">
    <location>
        <begin position="44"/>
        <end position="65"/>
    </location>
</feature>
<keyword evidence="1" id="KW-0812">Transmembrane</keyword>
<keyword evidence="4" id="KW-1185">Reference proteome</keyword>
<dbReference type="EMBL" id="JADCKQ010000002">
    <property type="protein sequence ID" value="MBI1492486.1"/>
    <property type="molecule type" value="Genomic_DNA"/>
</dbReference>
<feature type="domain" description="Copper resistance protein D" evidence="2">
    <location>
        <begin position="160"/>
        <end position="259"/>
    </location>
</feature>
<organism evidence="3 4">
    <name type="scientific">Halocynthiibacter styelae</name>
    <dbReference type="NCBI Taxonomy" id="2761955"/>
    <lineage>
        <taxon>Bacteria</taxon>
        <taxon>Pseudomonadati</taxon>
        <taxon>Pseudomonadota</taxon>
        <taxon>Alphaproteobacteria</taxon>
        <taxon>Rhodobacterales</taxon>
        <taxon>Paracoccaceae</taxon>
        <taxon>Halocynthiibacter</taxon>
    </lineage>
</organism>
<feature type="transmembrane region" description="Helical" evidence="1">
    <location>
        <begin position="164"/>
        <end position="185"/>
    </location>
</feature>
<evidence type="ECO:0000259" key="2">
    <source>
        <dbReference type="Pfam" id="PF05425"/>
    </source>
</evidence>
<feature type="transmembrane region" description="Helical" evidence="1">
    <location>
        <begin position="131"/>
        <end position="152"/>
    </location>
</feature>
<protein>
    <submittedName>
        <fullName evidence="3">CopD family protein</fullName>
    </submittedName>
</protein>
<dbReference type="RefSeq" id="WP_228847416.1">
    <property type="nucleotide sequence ID" value="NZ_JADCKQ010000002.1"/>
</dbReference>
<proteinExistence type="predicted"/>
<feature type="transmembrane region" description="Helical" evidence="1">
    <location>
        <begin position="77"/>
        <end position="97"/>
    </location>
</feature>
<reference evidence="3" key="1">
    <citation type="submission" date="2020-10" db="EMBL/GenBank/DDBJ databases">
        <title>Paenihalocynthiibacter styelae gen. nov., sp. nov., isolated from stalked sea squirt Styela clava.</title>
        <authorList>
            <person name="Kim Y.-O."/>
            <person name="Yoon J.-H."/>
        </authorList>
    </citation>
    <scope>NUCLEOTIDE SEQUENCE</scope>
    <source>
        <strain evidence="3">MYP1-1</strain>
    </source>
</reference>
<feature type="transmembrane region" description="Helical" evidence="1">
    <location>
        <begin position="197"/>
        <end position="217"/>
    </location>
</feature>
<dbReference type="Proteomes" id="UP000640583">
    <property type="component" value="Unassembled WGS sequence"/>
</dbReference>
<evidence type="ECO:0000256" key="1">
    <source>
        <dbReference type="SAM" id="Phobius"/>
    </source>
</evidence>